<dbReference type="PANTHER" id="PTHR34136:SF1">
    <property type="entry name" value="UDP-N-ACETYL-D-MANNOSAMINURONIC ACID TRANSFERASE"/>
    <property type="match status" value="1"/>
</dbReference>
<comment type="catalytic activity">
    <reaction evidence="5">
        <text>UDP-N-acetyl-alpha-D-mannosamine + N-acetyl-alpha-D-glucosaminyl-di-trans,octa-cis-undecaprenyl diphosphate = N-acetyl-beta-D-mannosaminyl-(1-&gt;4)-N-acetyl-alpha-D-glucosaminyl di-trans,octa-cis-undecaprenyl diphosphate + UDP + H(+)</text>
        <dbReference type="Rhea" id="RHEA:16053"/>
        <dbReference type="ChEBI" id="CHEBI:15378"/>
        <dbReference type="ChEBI" id="CHEBI:58223"/>
        <dbReference type="ChEBI" id="CHEBI:62959"/>
        <dbReference type="ChEBI" id="CHEBI:68623"/>
        <dbReference type="ChEBI" id="CHEBI:132210"/>
        <dbReference type="EC" id="2.4.1.187"/>
    </reaction>
</comment>
<dbReference type="CDD" id="cd06533">
    <property type="entry name" value="Glyco_transf_WecG_TagA"/>
    <property type="match status" value="1"/>
</dbReference>
<keyword evidence="7" id="KW-1185">Reference proteome</keyword>
<reference evidence="6 7" key="1">
    <citation type="submission" date="2017-12" db="EMBL/GenBank/DDBJ databases">
        <title>Taxonomic description and draft genome of Pradoshia cofamensis Gen. nov., sp. nov., a thermotolerant bacillale isolated from anterior gut of earthworm Eisenia fetida.</title>
        <authorList>
            <person name="Saha T."/>
            <person name="Chakraborty R."/>
        </authorList>
    </citation>
    <scope>NUCLEOTIDE SEQUENCE [LARGE SCALE GENOMIC DNA]</scope>
    <source>
        <strain evidence="6 7">EAG3</strain>
    </source>
</reference>
<keyword evidence="2 5" id="KW-0808">Transferase</keyword>
<dbReference type="InterPro" id="IPR004629">
    <property type="entry name" value="WecG_TagA_CpsF"/>
</dbReference>
<gene>
    <name evidence="6" type="ORF">CYL18_06340</name>
</gene>
<evidence type="ECO:0000256" key="1">
    <source>
        <dbReference type="ARBA" id="ARBA00022676"/>
    </source>
</evidence>
<evidence type="ECO:0000313" key="7">
    <source>
        <dbReference type="Proteomes" id="UP000239663"/>
    </source>
</evidence>
<comment type="caution">
    <text evidence="6">The sequence shown here is derived from an EMBL/GenBank/DDBJ whole genome shotgun (WGS) entry which is preliminary data.</text>
</comment>
<evidence type="ECO:0000256" key="4">
    <source>
        <dbReference type="ARBA" id="ARBA00023316"/>
    </source>
</evidence>
<dbReference type="GO" id="GO:0047244">
    <property type="term" value="F:N-acetylglucosaminyldiphosphoundecaprenol N-acetyl-beta-D-mannosaminyltransferase activity"/>
    <property type="evidence" value="ECO:0007669"/>
    <property type="project" value="UniProtKB-UniRule"/>
</dbReference>
<keyword evidence="3 5" id="KW-0777">Teichoic acid biosynthesis</keyword>
<comment type="pathway">
    <text evidence="5">Cell wall biogenesis; teichoic acid biosynthesis.</text>
</comment>
<evidence type="ECO:0000313" key="6">
    <source>
        <dbReference type="EMBL" id="PQD96213.1"/>
    </source>
</evidence>
<organism evidence="6 7">
    <name type="scientific">Pradoshia eiseniae</name>
    <dbReference type="NCBI Taxonomy" id="2064768"/>
    <lineage>
        <taxon>Bacteria</taxon>
        <taxon>Bacillati</taxon>
        <taxon>Bacillota</taxon>
        <taxon>Bacilli</taxon>
        <taxon>Bacillales</taxon>
        <taxon>Bacillaceae</taxon>
        <taxon>Pradoshia</taxon>
    </lineage>
</organism>
<proteinExistence type="inferred from homology"/>
<dbReference type="InterPro" id="IPR034714">
    <property type="entry name" value="TagA_TarA"/>
</dbReference>
<dbReference type="RefSeq" id="WP_104848640.1">
    <property type="nucleotide sequence ID" value="NZ_PKOZ01000002.1"/>
</dbReference>
<evidence type="ECO:0000256" key="2">
    <source>
        <dbReference type="ARBA" id="ARBA00022679"/>
    </source>
</evidence>
<evidence type="ECO:0000256" key="3">
    <source>
        <dbReference type="ARBA" id="ARBA00022944"/>
    </source>
</evidence>
<protein>
    <recommendedName>
        <fullName evidence="5">N-acetylglucosaminyldiphosphoundecaprenol N-acetyl-beta-D-mannosaminyltransferase</fullName>
        <ecNumber evidence="5">2.4.1.187</ecNumber>
    </recommendedName>
    <alternativeName>
        <fullName evidence="5">N-acetylmannosaminyltransferase</fullName>
    </alternativeName>
    <alternativeName>
        <fullName evidence="5">UDP-N-acetylmannosamine transferase</fullName>
    </alternativeName>
    <alternativeName>
        <fullName evidence="5">UDP-N-acetylmannosamine:N-acetylglucosaminyl pyrophosphorylundecaprenol N-acetylmannosaminyltransferase</fullName>
    </alternativeName>
</protein>
<dbReference type="Pfam" id="PF03808">
    <property type="entry name" value="Glyco_tran_WecG"/>
    <property type="match status" value="1"/>
</dbReference>
<dbReference type="OrthoDB" id="9771846at2"/>
<dbReference type="NCBIfam" id="TIGR00696">
    <property type="entry name" value="wecG_tagA_cpsF"/>
    <property type="match status" value="1"/>
</dbReference>
<keyword evidence="1 5" id="KW-0328">Glycosyltransferase</keyword>
<dbReference type="EC" id="2.4.1.187" evidence="5"/>
<dbReference type="Proteomes" id="UP000239663">
    <property type="component" value="Unassembled WGS sequence"/>
</dbReference>
<comment type="function">
    <text evidence="5">Catalyzes the conversion of GlcNAc-PP-undecaprenol into ManNAc-GlcNAc-PP-undecaprenol, the first committed lipid intermediate in the de novo synthesis of teichoic acid.</text>
</comment>
<accession>A0A2S7N2I4</accession>
<dbReference type="EMBL" id="PKOZ01000002">
    <property type="protein sequence ID" value="PQD96213.1"/>
    <property type="molecule type" value="Genomic_DNA"/>
</dbReference>
<dbReference type="GO" id="GO:0071555">
    <property type="term" value="P:cell wall organization"/>
    <property type="evidence" value="ECO:0007669"/>
    <property type="project" value="UniProtKB-KW"/>
</dbReference>
<sequence length="245" mass="28614">MQKNATDIQGIPFYPTTIKEFVHQELKERIDEEKQTFIVTANPEIVEYARVHEDYRNMILQADYIVPDGIGIIIASKILNKPLKERVTGFDMMHEFFKMDTKRPLRVYMLGAEEEVIVAAAKKVTEMYPQIELVGYHNGFFDLEDEELAAGMAALEPDIILLGMGFPRQEKWIIKYRRKFRKGLFIGIGGSFDVLAGKLNRAPDIWIKLNLEWLYRLLQQPSRWRRMIALPLFLLRIIKQKITNP</sequence>
<keyword evidence="4 5" id="KW-0961">Cell wall biogenesis/degradation</keyword>
<dbReference type="PANTHER" id="PTHR34136">
    <property type="match status" value="1"/>
</dbReference>
<name>A0A2S7N2I4_9BACI</name>
<dbReference type="AlphaFoldDB" id="A0A2S7N2I4"/>
<comment type="similarity">
    <text evidence="5">Belongs to the glycosyltransferase 26 family. TagA/TarA subfamily.</text>
</comment>
<evidence type="ECO:0000256" key="5">
    <source>
        <dbReference type="HAMAP-Rule" id="MF_02070"/>
    </source>
</evidence>
<dbReference type="HAMAP" id="MF_02070">
    <property type="entry name" value="TagA_TarA"/>
    <property type="match status" value="1"/>
</dbReference>
<dbReference type="UniPathway" id="UPA00632"/>
<dbReference type="GO" id="GO:0019350">
    <property type="term" value="P:teichoic acid biosynthetic process"/>
    <property type="evidence" value="ECO:0007669"/>
    <property type="project" value="UniProtKB-UniRule"/>
</dbReference>